<evidence type="ECO:0000313" key="1">
    <source>
        <dbReference type="EMBL" id="KAI9512766.1"/>
    </source>
</evidence>
<organism evidence="1 2">
    <name type="scientific">Russula earlei</name>
    <dbReference type="NCBI Taxonomy" id="71964"/>
    <lineage>
        <taxon>Eukaryota</taxon>
        <taxon>Fungi</taxon>
        <taxon>Dikarya</taxon>
        <taxon>Basidiomycota</taxon>
        <taxon>Agaricomycotina</taxon>
        <taxon>Agaricomycetes</taxon>
        <taxon>Russulales</taxon>
        <taxon>Russulaceae</taxon>
        <taxon>Russula</taxon>
    </lineage>
</organism>
<name>A0ACC0UMG1_9AGAM</name>
<protein>
    <submittedName>
        <fullName evidence="1">Uncharacterized protein</fullName>
    </submittedName>
</protein>
<gene>
    <name evidence="1" type="ORF">F5148DRAFT_1161453</name>
</gene>
<dbReference type="Proteomes" id="UP001207468">
    <property type="component" value="Unassembled WGS sequence"/>
</dbReference>
<keyword evidence="2" id="KW-1185">Reference proteome</keyword>
<accession>A0ACC0UMG1</accession>
<comment type="caution">
    <text evidence="1">The sequence shown here is derived from an EMBL/GenBank/DDBJ whole genome shotgun (WGS) entry which is preliminary data.</text>
</comment>
<reference evidence="1" key="1">
    <citation type="submission" date="2021-03" db="EMBL/GenBank/DDBJ databases">
        <title>Evolutionary priming and transition to the ectomycorrhizal habit in an iconic lineage of mushroom-forming fungi: is preadaptation a requirement?</title>
        <authorList>
            <consortium name="DOE Joint Genome Institute"/>
            <person name="Looney B.P."/>
            <person name="Miyauchi S."/>
            <person name="Morin E."/>
            <person name="Drula E."/>
            <person name="Courty P.E."/>
            <person name="Chicoki N."/>
            <person name="Fauchery L."/>
            <person name="Kohler A."/>
            <person name="Kuo A."/>
            <person name="LaButti K."/>
            <person name="Pangilinan J."/>
            <person name="Lipzen A."/>
            <person name="Riley R."/>
            <person name="Andreopoulos W."/>
            <person name="He G."/>
            <person name="Johnson J."/>
            <person name="Barry K.W."/>
            <person name="Grigoriev I.V."/>
            <person name="Nagy L."/>
            <person name="Hibbett D."/>
            <person name="Henrissat B."/>
            <person name="Matheny P.B."/>
            <person name="Labbe J."/>
            <person name="Martin A.F."/>
        </authorList>
    </citation>
    <scope>NUCLEOTIDE SEQUENCE</scope>
    <source>
        <strain evidence="1">BPL698</strain>
    </source>
</reference>
<evidence type="ECO:0000313" key="2">
    <source>
        <dbReference type="Proteomes" id="UP001207468"/>
    </source>
</evidence>
<proteinExistence type="predicted"/>
<sequence length="109" mass="11898">MSPGLGLHRALAPAVITFRLVSPSSPPRPYSRTCSGTILIPRFSIRLPCVSLFLSLPCASWLFPLRLISSMMGSRTYASWLRTTLLNNVLSALVSCSLLFTAGPYNRAL</sequence>
<dbReference type="EMBL" id="JAGFNK010000006">
    <property type="protein sequence ID" value="KAI9512766.1"/>
    <property type="molecule type" value="Genomic_DNA"/>
</dbReference>